<dbReference type="InterPro" id="IPR011055">
    <property type="entry name" value="Dup_hybrid_motif"/>
</dbReference>
<organism evidence="4 5">
    <name type="scientific">Apibacter mensalis</name>
    <dbReference type="NCBI Taxonomy" id="1586267"/>
    <lineage>
        <taxon>Bacteria</taxon>
        <taxon>Pseudomonadati</taxon>
        <taxon>Bacteroidota</taxon>
        <taxon>Flavobacteriia</taxon>
        <taxon>Flavobacteriales</taxon>
        <taxon>Weeksellaceae</taxon>
        <taxon>Apibacter</taxon>
    </lineage>
</organism>
<dbReference type="STRING" id="1586267.GCA_001418685_01063"/>
<feature type="coiled-coil region" evidence="2">
    <location>
        <begin position="179"/>
        <end position="294"/>
    </location>
</feature>
<name>A0A0X3AQ14_9FLAO</name>
<dbReference type="RefSeq" id="WP_055425424.1">
    <property type="nucleotide sequence ID" value="NZ_FCOR01000005.1"/>
</dbReference>
<dbReference type="Gene3D" id="6.10.250.3150">
    <property type="match status" value="1"/>
</dbReference>
<evidence type="ECO:0000259" key="3">
    <source>
        <dbReference type="Pfam" id="PF01551"/>
    </source>
</evidence>
<dbReference type="AlphaFoldDB" id="A0A0X3AQ14"/>
<evidence type="ECO:0000256" key="1">
    <source>
        <dbReference type="ARBA" id="ARBA00022729"/>
    </source>
</evidence>
<dbReference type="OrthoDB" id="9815884at2"/>
<keyword evidence="4" id="KW-0378">Hydrolase</keyword>
<dbReference type="Gene3D" id="2.70.70.10">
    <property type="entry name" value="Glucose Permease (Domain IIA)"/>
    <property type="match status" value="1"/>
</dbReference>
<evidence type="ECO:0000313" key="5">
    <source>
        <dbReference type="Proteomes" id="UP000182761"/>
    </source>
</evidence>
<feature type="domain" description="M23ase beta-sheet core" evidence="3">
    <location>
        <begin position="413"/>
        <end position="505"/>
    </location>
</feature>
<dbReference type="InterPro" id="IPR016047">
    <property type="entry name" value="M23ase_b-sheet_dom"/>
</dbReference>
<reference evidence="4 5" key="1">
    <citation type="submission" date="2016-01" db="EMBL/GenBank/DDBJ databases">
        <authorList>
            <person name="McClelland M."/>
            <person name="Jain A."/>
            <person name="Saraogi P."/>
            <person name="Mendelson R."/>
            <person name="Westerman R."/>
            <person name="SanMiguel P."/>
            <person name="Csonka L."/>
        </authorList>
    </citation>
    <scope>NUCLEOTIDE SEQUENCE [LARGE SCALE GENOMIC DNA]</scope>
    <source>
        <strain evidence="4 5">R-53146</strain>
    </source>
</reference>
<dbReference type="InterPro" id="IPR050570">
    <property type="entry name" value="Cell_wall_metabolism_enzyme"/>
</dbReference>
<evidence type="ECO:0000256" key="2">
    <source>
        <dbReference type="SAM" id="Coils"/>
    </source>
</evidence>
<dbReference type="PANTHER" id="PTHR21666">
    <property type="entry name" value="PEPTIDASE-RELATED"/>
    <property type="match status" value="1"/>
</dbReference>
<evidence type="ECO:0000313" key="4">
    <source>
        <dbReference type="EMBL" id="CVK16217.1"/>
    </source>
</evidence>
<accession>A0A0X3AQ14</accession>
<sequence>MTVNKKTYTLFFLLLTVFIYSQLPYKKEDLQKQSAQLKQEIAELNKALISSKNESKTSITYIANLNKKISVRAKLINTTRKESRVLDEEIYLNQLAVNKLRRELKKLRENYADVLIRSYKNKSVQNKILFILSSENISQAFRRIKYLQKYSEFQDEKVAEINEKQQQILHTIELREAAKKEKLEVLAQQQVQINQLNVEKKEKEVIVEQYIKEQGDLTEKIKQKQSQRKTLERQVQAIIAEELRVVKAQEAEERRKAEEAERIRKKTIEEERAKKALEARQAAEKLAIQKAEAAKKAAAEALAAKIASNKEINDKSAAKLAEDTKKIAEKAAAEKAAAEKLAAKKAEAARIAEVKANAKRESIGVAPPAASASETLSKNFEANKKLLPWPVSGTVVSGFGRTPHPVVPNIYVEHQGVEIAAAPGSLAKAVFNGSVSKILIVPGGGKAVLISHGNYFTLYSNLTTVIVSVGDKVKTGQALGKIYTDDTNSTLLGFQVWKGTVPQNPSNWLSGM</sequence>
<dbReference type="PANTHER" id="PTHR21666:SF289">
    <property type="entry name" value="L-ALA--D-GLU ENDOPEPTIDASE"/>
    <property type="match status" value="1"/>
</dbReference>
<gene>
    <name evidence="4" type="ORF">Ga0061079_105176</name>
</gene>
<dbReference type="GO" id="GO:0004222">
    <property type="term" value="F:metalloendopeptidase activity"/>
    <property type="evidence" value="ECO:0007669"/>
    <property type="project" value="TreeGrafter"/>
</dbReference>
<dbReference type="Proteomes" id="UP000182761">
    <property type="component" value="Unassembled WGS sequence"/>
</dbReference>
<keyword evidence="2" id="KW-0175">Coiled coil</keyword>
<feature type="coiled-coil region" evidence="2">
    <location>
        <begin position="27"/>
        <end position="54"/>
    </location>
</feature>
<dbReference type="CDD" id="cd12797">
    <property type="entry name" value="M23_peptidase"/>
    <property type="match status" value="1"/>
</dbReference>
<feature type="coiled-coil region" evidence="2">
    <location>
        <begin position="321"/>
        <end position="361"/>
    </location>
</feature>
<keyword evidence="5" id="KW-1185">Reference proteome</keyword>
<dbReference type="Pfam" id="PF01551">
    <property type="entry name" value="Peptidase_M23"/>
    <property type="match status" value="1"/>
</dbReference>
<dbReference type="EMBL" id="FCOR01000005">
    <property type="protein sequence ID" value="CVK16217.1"/>
    <property type="molecule type" value="Genomic_DNA"/>
</dbReference>
<proteinExistence type="predicted"/>
<keyword evidence="1" id="KW-0732">Signal</keyword>
<dbReference type="SUPFAM" id="SSF51261">
    <property type="entry name" value="Duplicated hybrid motif"/>
    <property type="match status" value="1"/>
</dbReference>
<protein>
    <submittedName>
        <fullName evidence="4">Septal ring factor EnvC, activator of murein hydrolases AmiA and AmiB</fullName>
    </submittedName>
</protein>